<organism evidence="1 2">
    <name type="scientific">Kingdonia uniflora</name>
    <dbReference type="NCBI Taxonomy" id="39325"/>
    <lineage>
        <taxon>Eukaryota</taxon>
        <taxon>Viridiplantae</taxon>
        <taxon>Streptophyta</taxon>
        <taxon>Embryophyta</taxon>
        <taxon>Tracheophyta</taxon>
        <taxon>Spermatophyta</taxon>
        <taxon>Magnoliopsida</taxon>
        <taxon>Ranunculales</taxon>
        <taxon>Circaeasteraceae</taxon>
        <taxon>Kingdonia</taxon>
    </lineage>
</organism>
<name>A0A7J7MVT1_9MAGN</name>
<dbReference type="AlphaFoldDB" id="A0A7J7MVT1"/>
<evidence type="ECO:0000313" key="2">
    <source>
        <dbReference type="Proteomes" id="UP000541444"/>
    </source>
</evidence>
<protein>
    <submittedName>
        <fullName evidence="1">Uncharacterized protein</fullName>
    </submittedName>
</protein>
<keyword evidence="2" id="KW-1185">Reference proteome</keyword>
<dbReference type="Proteomes" id="UP000541444">
    <property type="component" value="Unassembled WGS sequence"/>
</dbReference>
<proteinExistence type="predicted"/>
<evidence type="ECO:0000313" key="1">
    <source>
        <dbReference type="EMBL" id="KAF6158880.1"/>
    </source>
</evidence>
<dbReference type="EMBL" id="JACGCM010001215">
    <property type="protein sequence ID" value="KAF6158880.1"/>
    <property type="molecule type" value="Genomic_DNA"/>
</dbReference>
<reference evidence="1 2" key="1">
    <citation type="journal article" date="2020" name="IScience">
        <title>Genome Sequencing of the Endangered Kingdonia uniflora (Circaeasteraceae, Ranunculales) Reveals Potential Mechanisms of Evolutionary Specialization.</title>
        <authorList>
            <person name="Sun Y."/>
            <person name="Deng T."/>
            <person name="Zhang A."/>
            <person name="Moore M.J."/>
            <person name="Landis J.B."/>
            <person name="Lin N."/>
            <person name="Zhang H."/>
            <person name="Zhang X."/>
            <person name="Huang J."/>
            <person name="Zhang X."/>
            <person name="Sun H."/>
            <person name="Wang H."/>
        </authorList>
    </citation>
    <scope>NUCLEOTIDE SEQUENCE [LARGE SCALE GENOMIC DNA]</scope>
    <source>
        <strain evidence="1">TB1705</strain>
        <tissue evidence="1">Leaf</tissue>
    </source>
</reference>
<sequence length="311" mass="35417">MKPIHVCLILGLRVSPIVDEFLFADLEHIINFRMRQFTKKRNTYGLKEIGRDLKQAKLERYHDDVLRLNLLKVILSFLLPNKGRNAKVKYVNLVDDLVEFNRFPWINHIKAPAIGCALIIGDAPVVGAPVIGSSSSAIEIEVVVLKQVAHRDGLEVVKDLMVQDEVEIEREVYLEAISSEYGGDCLETMEVAKVAKTEVVFFNQENDVDKAYQTSVDQTTAISVEEQVMEVINVYIKALIQYFDSQHRAHLAKEKNVLTDVYSYQIIDRAYRVWTRIMSSPGGLINGDECRYTIAYDILRLGVEPDEICKL</sequence>
<dbReference type="OrthoDB" id="1930729at2759"/>
<gene>
    <name evidence="1" type="ORF">GIB67_012297</name>
</gene>
<accession>A0A7J7MVT1</accession>
<comment type="caution">
    <text evidence="1">The sequence shown here is derived from an EMBL/GenBank/DDBJ whole genome shotgun (WGS) entry which is preliminary data.</text>
</comment>